<dbReference type="OrthoDB" id="9806396at2"/>
<keyword evidence="2 8" id="KW-0699">rRNA-binding</keyword>
<dbReference type="GO" id="GO:0006412">
    <property type="term" value="P:translation"/>
    <property type="evidence" value="ECO:0007669"/>
    <property type="project" value="UniProtKB-UniRule"/>
</dbReference>
<dbReference type="GO" id="GO:0022627">
    <property type="term" value="C:cytosolic small ribosomal subunit"/>
    <property type="evidence" value="ECO:0007669"/>
    <property type="project" value="TreeGrafter"/>
</dbReference>
<sequence>MGQKVNPNGFRVGVIKDWNAKWFADKRNFADYLIEDNQIRNYVKTKSYAAGISRIEIERAAKRIKLNIYTAKPGVIIGKGGSGIDTLKKGLEQFVTGKNILINIVEVRNTEIDAQLMSENIAAQLEKRISFRRAMKQTIQRSMRAGAKGVKINCAGRLAGAEIARTEHYHDGTIPLQTLRADIDYGFAEANTTYGKIGVKVWVYKGEVLPVKKEEANA</sequence>
<dbReference type="EMBL" id="UFWZ01000001">
    <property type="protein sequence ID" value="SUY48258.1"/>
    <property type="molecule type" value="Genomic_DNA"/>
</dbReference>
<dbReference type="PROSITE" id="PS00548">
    <property type="entry name" value="RIBOSOMAL_S3"/>
    <property type="match status" value="1"/>
</dbReference>
<evidence type="ECO:0000256" key="3">
    <source>
        <dbReference type="ARBA" id="ARBA00022884"/>
    </source>
</evidence>
<evidence type="ECO:0000259" key="10">
    <source>
        <dbReference type="PROSITE" id="PS50823"/>
    </source>
</evidence>
<organism evidence="11 12">
    <name type="scientific">Clostridium putrefaciens</name>
    <dbReference type="NCBI Taxonomy" id="99675"/>
    <lineage>
        <taxon>Bacteria</taxon>
        <taxon>Bacillati</taxon>
        <taxon>Bacillota</taxon>
        <taxon>Clostridia</taxon>
        <taxon>Eubacteriales</taxon>
        <taxon>Clostridiaceae</taxon>
        <taxon>Clostridium</taxon>
    </lineage>
</organism>
<evidence type="ECO:0000256" key="5">
    <source>
        <dbReference type="ARBA" id="ARBA00023274"/>
    </source>
</evidence>
<evidence type="ECO:0000313" key="11">
    <source>
        <dbReference type="EMBL" id="SUY48258.1"/>
    </source>
</evidence>
<comment type="subunit">
    <text evidence="8">Part of the 30S ribosomal subunit. Forms a tight complex with proteins S10 and S14.</text>
</comment>
<dbReference type="SUPFAM" id="SSF54814">
    <property type="entry name" value="Prokaryotic type KH domain (KH-domain type II)"/>
    <property type="match status" value="1"/>
</dbReference>
<dbReference type="SMART" id="SM00322">
    <property type="entry name" value="KH"/>
    <property type="match status" value="1"/>
</dbReference>
<comment type="similarity">
    <text evidence="1 8 9">Belongs to the universal ribosomal protein uS3 family.</text>
</comment>
<comment type="function">
    <text evidence="6 8">Binds the lower part of the 30S subunit head. Binds mRNA in the 70S ribosome, positioning it for translation.</text>
</comment>
<dbReference type="InterPro" id="IPR001351">
    <property type="entry name" value="Ribosomal_uS3_C"/>
</dbReference>
<dbReference type="Pfam" id="PF00189">
    <property type="entry name" value="Ribosomal_S3_C"/>
    <property type="match status" value="1"/>
</dbReference>
<evidence type="ECO:0000256" key="9">
    <source>
        <dbReference type="RuleBase" id="RU003624"/>
    </source>
</evidence>
<gene>
    <name evidence="8 11" type="primary">rpsC</name>
    <name evidence="11" type="ORF">NCTC9836_02634</name>
</gene>
<dbReference type="Gene3D" id="3.30.1140.32">
    <property type="entry name" value="Ribosomal protein S3, C-terminal domain"/>
    <property type="match status" value="1"/>
</dbReference>
<dbReference type="InterPro" id="IPR018280">
    <property type="entry name" value="Ribosomal_uS3_CS"/>
</dbReference>
<keyword evidence="4 8" id="KW-0689">Ribosomal protein</keyword>
<dbReference type="InterPro" id="IPR005704">
    <property type="entry name" value="Ribosomal_uS3_bac-typ"/>
</dbReference>
<dbReference type="FunFam" id="3.30.300.20:FF:000001">
    <property type="entry name" value="30S ribosomal protein S3"/>
    <property type="match status" value="1"/>
</dbReference>
<accession>A0A381JBX2</accession>
<dbReference type="InterPro" id="IPR057258">
    <property type="entry name" value="Ribosomal_uS3"/>
</dbReference>
<dbReference type="NCBIfam" id="TIGR01009">
    <property type="entry name" value="rpsC_bact"/>
    <property type="match status" value="1"/>
</dbReference>
<dbReference type="GO" id="GO:0003729">
    <property type="term" value="F:mRNA binding"/>
    <property type="evidence" value="ECO:0007669"/>
    <property type="project" value="UniProtKB-UniRule"/>
</dbReference>
<keyword evidence="5 8" id="KW-0687">Ribonucleoprotein</keyword>
<keyword evidence="3 8" id="KW-0694">RNA-binding</keyword>
<evidence type="ECO:0000256" key="8">
    <source>
        <dbReference type="HAMAP-Rule" id="MF_01309"/>
    </source>
</evidence>
<evidence type="ECO:0000256" key="2">
    <source>
        <dbReference type="ARBA" id="ARBA00022730"/>
    </source>
</evidence>
<dbReference type="Pfam" id="PF07650">
    <property type="entry name" value="KH_2"/>
    <property type="match status" value="1"/>
</dbReference>
<reference evidence="11 12" key="1">
    <citation type="submission" date="2018-06" db="EMBL/GenBank/DDBJ databases">
        <authorList>
            <consortium name="Pathogen Informatics"/>
            <person name="Doyle S."/>
        </authorList>
    </citation>
    <scope>NUCLEOTIDE SEQUENCE [LARGE SCALE GENOMIC DNA]</scope>
    <source>
        <strain evidence="11 12">NCTC9836</strain>
    </source>
</reference>
<dbReference type="InterPro" id="IPR015946">
    <property type="entry name" value="KH_dom-like_a/b"/>
</dbReference>
<dbReference type="AlphaFoldDB" id="A0A381JBX2"/>
<feature type="domain" description="KH type-2" evidence="10">
    <location>
        <begin position="39"/>
        <end position="108"/>
    </location>
</feature>
<dbReference type="RefSeq" id="WP_115642091.1">
    <property type="nucleotide sequence ID" value="NZ_UFWZ01000001.1"/>
</dbReference>
<keyword evidence="12" id="KW-1185">Reference proteome</keyword>
<dbReference type="SUPFAM" id="SSF54821">
    <property type="entry name" value="Ribosomal protein S3 C-terminal domain"/>
    <property type="match status" value="1"/>
</dbReference>
<dbReference type="InterPro" id="IPR004044">
    <property type="entry name" value="KH_dom_type_2"/>
</dbReference>
<dbReference type="InterPro" id="IPR036419">
    <property type="entry name" value="Ribosomal_S3_C_sf"/>
</dbReference>
<evidence type="ECO:0000313" key="12">
    <source>
        <dbReference type="Proteomes" id="UP000254664"/>
    </source>
</evidence>
<dbReference type="Proteomes" id="UP000254664">
    <property type="component" value="Unassembled WGS sequence"/>
</dbReference>
<dbReference type="HAMAP" id="MF_01309_B">
    <property type="entry name" value="Ribosomal_uS3_B"/>
    <property type="match status" value="1"/>
</dbReference>
<protein>
    <recommendedName>
        <fullName evidence="7 8">Small ribosomal subunit protein uS3</fullName>
    </recommendedName>
</protein>
<dbReference type="CDD" id="cd02412">
    <property type="entry name" value="KH-II_30S_S3"/>
    <property type="match status" value="1"/>
</dbReference>
<name>A0A381JBX2_9CLOT</name>
<dbReference type="FunFam" id="3.30.1140.32:FF:000002">
    <property type="entry name" value="30S ribosomal protein S3"/>
    <property type="match status" value="1"/>
</dbReference>
<evidence type="ECO:0000256" key="6">
    <source>
        <dbReference type="ARBA" id="ARBA00024998"/>
    </source>
</evidence>
<dbReference type="InterPro" id="IPR009019">
    <property type="entry name" value="KH_sf_prok-type"/>
</dbReference>
<dbReference type="InterPro" id="IPR004087">
    <property type="entry name" value="KH_dom"/>
</dbReference>
<evidence type="ECO:0000256" key="7">
    <source>
        <dbReference type="ARBA" id="ARBA00035257"/>
    </source>
</evidence>
<dbReference type="PANTHER" id="PTHR11760">
    <property type="entry name" value="30S/40S RIBOSOMAL PROTEIN S3"/>
    <property type="match status" value="1"/>
</dbReference>
<dbReference type="GO" id="GO:0019843">
    <property type="term" value="F:rRNA binding"/>
    <property type="evidence" value="ECO:0007669"/>
    <property type="project" value="UniProtKB-UniRule"/>
</dbReference>
<evidence type="ECO:0000256" key="4">
    <source>
        <dbReference type="ARBA" id="ARBA00022980"/>
    </source>
</evidence>
<dbReference type="PROSITE" id="PS50823">
    <property type="entry name" value="KH_TYPE_2"/>
    <property type="match status" value="1"/>
</dbReference>
<dbReference type="PANTHER" id="PTHR11760:SF19">
    <property type="entry name" value="SMALL RIBOSOMAL SUBUNIT PROTEIN US3C"/>
    <property type="match status" value="1"/>
</dbReference>
<dbReference type="Gene3D" id="3.30.300.20">
    <property type="match status" value="1"/>
</dbReference>
<dbReference type="GO" id="GO:0003735">
    <property type="term" value="F:structural constituent of ribosome"/>
    <property type="evidence" value="ECO:0007669"/>
    <property type="project" value="InterPro"/>
</dbReference>
<evidence type="ECO:0000256" key="1">
    <source>
        <dbReference type="ARBA" id="ARBA00010761"/>
    </source>
</evidence>
<proteinExistence type="inferred from homology"/>